<dbReference type="InterPro" id="IPR016181">
    <property type="entry name" value="Acyl_CoA_acyltransferase"/>
</dbReference>
<dbReference type="InterPro" id="IPR000182">
    <property type="entry name" value="GNAT_dom"/>
</dbReference>
<reference evidence="2 3" key="1">
    <citation type="journal article" date="2006" name="Int. J. Syst. Evol. Microbiol.">
        <title>Costertonia aggregata gen. nov., sp. nov., a mesophilic marine bacterium of the family Flavobacteriaceae, isolated from a mature biofilm.</title>
        <authorList>
            <person name="Kwon K.K."/>
            <person name="Lee Y.K."/>
            <person name="Lee H.K."/>
        </authorList>
    </citation>
    <scope>NUCLEOTIDE SEQUENCE [LARGE SCALE GENOMIC DNA]</scope>
    <source>
        <strain evidence="2 3">KCCM 42265</strain>
    </source>
</reference>
<dbReference type="AlphaFoldDB" id="A0A7H9ALK1"/>
<dbReference type="GO" id="GO:0016747">
    <property type="term" value="F:acyltransferase activity, transferring groups other than amino-acyl groups"/>
    <property type="evidence" value="ECO:0007669"/>
    <property type="project" value="InterPro"/>
</dbReference>
<keyword evidence="2" id="KW-0808">Transferase</keyword>
<dbReference type="KEGG" id="cagg:HYG79_02650"/>
<organism evidence="2 3">
    <name type="scientific">Costertonia aggregata</name>
    <dbReference type="NCBI Taxonomy" id="343403"/>
    <lineage>
        <taxon>Bacteria</taxon>
        <taxon>Pseudomonadati</taxon>
        <taxon>Bacteroidota</taxon>
        <taxon>Flavobacteriia</taxon>
        <taxon>Flavobacteriales</taxon>
        <taxon>Flavobacteriaceae</taxon>
        <taxon>Costertonia</taxon>
    </lineage>
</organism>
<keyword evidence="3" id="KW-1185">Reference proteome</keyword>
<evidence type="ECO:0000313" key="3">
    <source>
        <dbReference type="Proteomes" id="UP000509302"/>
    </source>
</evidence>
<dbReference type="EMBL" id="CP058595">
    <property type="protein sequence ID" value="QLG44287.1"/>
    <property type="molecule type" value="Genomic_DNA"/>
</dbReference>
<dbReference type="RefSeq" id="WP_179240622.1">
    <property type="nucleotide sequence ID" value="NZ_CP058595.1"/>
</dbReference>
<protein>
    <submittedName>
        <fullName evidence="2">GNAT family N-acetyltransferase</fullName>
    </submittedName>
</protein>
<dbReference type="SUPFAM" id="SSF55729">
    <property type="entry name" value="Acyl-CoA N-acyltransferases (Nat)"/>
    <property type="match status" value="1"/>
</dbReference>
<proteinExistence type="predicted"/>
<feature type="domain" description="N-acetyltransferase" evidence="1">
    <location>
        <begin position="1"/>
        <end position="170"/>
    </location>
</feature>
<accession>A0A7H9ALK1</accession>
<gene>
    <name evidence="2" type="ORF">HYG79_02650</name>
</gene>
<dbReference type="Proteomes" id="UP000509302">
    <property type="component" value="Chromosome"/>
</dbReference>
<evidence type="ECO:0000313" key="2">
    <source>
        <dbReference type="EMBL" id="QLG44287.1"/>
    </source>
</evidence>
<sequence length="171" mass="19946">MTIQNSTIQDINEIFRLYRLATAFQRSKFLDNIWPEFNKGLVKKEIQEKRQFKITINDTIACVWAVTFSDSEIWGEKDKNPSLYIHRIATNPDYRGKNFVGTIVDWAKTYALANERKFVRLDTCGHNKNLIRHYTKNGFEFLGIISLGVEEKLPEHYHNADVCLFEIAVKG</sequence>
<dbReference type="CDD" id="cd04301">
    <property type="entry name" value="NAT_SF"/>
    <property type="match status" value="1"/>
</dbReference>
<evidence type="ECO:0000259" key="1">
    <source>
        <dbReference type="PROSITE" id="PS51186"/>
    </source>
</evidence>
<dbReference type="Gene3D" id="3.40.630.30">
    <property type="match status" value="1"/>
</dbReference>
<dbReference type="Pfam" id="PF00583">
    <property type="entry name" value="Acetyltransf_1"/>
    <property type="match status" value="1"/>
</dbReference>
<name>A0A7H9ALK1_9FLAO</name>
<dbReference type="PROSITE" id="PS51186">
    <property type="entry name" value="GNAT"/>
    <property type="match status" value="1"/>
</dbReference>